<reference evidence="2 4" key="2">
    <citation type="journal article" date="2014" name="BMC Genomics">
        <title>An improved genome release (version Mt4.0) for the model legume Medicago truncatula.</title>
        <authorList>
            <person name="Tang H."/>
            <person name="Krishnakumar V."/>
            <person name="Bidwell S."/>
            <person name="Rosen B."/>
            <person name="Chan A."/>
            <person name="Zhou S."/>
            <person name="Gentzbittel L."/>
            <person name="Childs K.L."/>
            <person name="Yandell M."/>
            <person name="Gundlach H."/>
            <person name="Mayer K.F."/>
            <person name="Schwartz D.C."/>
            <person name="Town C.D."/>
        </authorList>
    </citation>
    <scope>GENOME REANNOTATION</scope>
    <source>
        <strain evidence="2">A17</strain>
        <strain evidence="3 4">cv. Jemalong A17</strain>
    </source>
</reference>
<dbReference type="EnsemblPlants" id="KEH24363">
    <property type="protein sequence ID" value="KEH24363"/>
    <property type="gene ID" value="MTR_7g107700"/>
</dbReference>
<evidence type="ECO:0000313" key="4">
    <source>
        <dbReference type="Proteomes" id="UP000002051"/>
    </source>
</evidence>
<dbReference type="AlphaFoldDB" id="A0A072U5H7"/>
<keyword evidence="4" id="KW-1185">Reference proteome</keyword>
<dbReference type="Proteomes" id="UP000002051">
    <property type="component" value="Unassembled WGS sequence"/>
</dbReference>
<proteinExistence type="predicted"/>
<protein>
    <submittedName>
        <fullName evidence="2 3">Uncharacterized protein</fullName>
    </submittedName>
</protein>
<feature type="compositionally biased region" description="Polar residues" evidence="1">
    <location>
        <begin position="38"/>
        <end position="48"/>
    </location>
</feature>
<gene>
    <name evidence="2" type="ordered locus">MTR_7g107700</name>
</gene>
<reference evidence="3" key="3">
    <citation type="submission" date="2015-04" db="UniProtKB">
        <authorList>
            <consortium name="EnsemblPlants"/>
        </authorList>
    </citation>
    <scope>IDENTIFICATION</scope>
    <source>
        <strain evidence="3">cv. Jemalong A17</strain>
    </source>
</reference>
<name>A0A072U5H7_MEDTR</name>
<evidence type="ECO:0000313" key="3">
    <source>
        <dbReference type="EnsemblPlants" id="KEH24363"/>
    </source>
</evidence>
<organism evidence="2 4">
    <name type="scientific">Medicago truncatula</name>
    <name type="common">Barrel medic</name>
    <name type="synonym">Medicago tribuloides</name>
    <dbReference type="NCBI Taxonomy" id="3880"/>
    <lineage>
        <taxon>Eukaryota</taxon>
        <taxon>Viridiplantae</taxon>
        <taxon>Streptophyta</taxon>
        <taxon>Embryophyta</taxon>
        <taxon>Tracheophyta</taxon>
        <taxon>Spermatophyta</taxon>
        <taxon>Magnoliopsida</taxon>
        <taxon>eudicotyledons</taxon>
        <taxon>Gunneridae</taxon>
        <taxon>Pentapetalae</taxon>
        <taxon>rosids</taxon>
        <taxon>fabids</taxon>
        <taxon>Fabales</taxon>
        <taxon>Fabaceae</taxon>
        <taxon>Papilionoideae</taxon>
        <taxon>50 kb inversion clade</taxon>
        <taxon>NPAAA clade</taxon>
        <taxon>Hologalegina</taxon>
        <taxon>IRL clade</taxon>
        <taxon>Trifolieae</taxon>
        <taxon>Medicago</taxon>
    </lineage>
</organism>
<accession>A0A072U5H7</accession>
<evidence type="ECO:0000256" key="1">
    <source>
        <dbReference type="SAM" id="MobiDB-lite"/>
    </source>
</evidence>
<reference evidence="2 4" key="1">
    <citation type="journal article" date="2011" name="Nature">
        <title>The Medicago genome provides insight into the evolution of rhizobial symbioses.</title>
        <authorList>
            <person name="Young N.D."/>
            <person name="Debelle F."/>
            <person name="Oldroyd G.E."/>
            <person name="Geurts R."/>
            <person name="Cannon S.B."/>
            <person name="Udvardi M.K."/>
            <person name="Benedito V.A."/>
            <person name="Mayer K.F."/>
            <person name="Gouzy J."/>
            <person name="Schoof H."/>
            <person name="Van de Peer Y."/>
            <person name="Proost S."/>
            <person name="Cook D.R."/>
            <person name="Meyers B.C."/>
            <person name="Spannagl M."/>
            <person name="Cheung F."/>
            <person name="De Mita S."/>
            <person name="Krishnakumar V."/>
            <person name="Gundlach H."/>
            <person name="Zhou S."/>
            <person name="Mudge J."/>
            <person name="Bharti A.K."/>
            <person name="Murray J.D."/>
            <person name="Naoumkina M.A."/>
            <person name="Rosen B."/>
            <person name="Silverstein K.A."/>
            <person name="Tang H."/>
            <person name="Rombauts S."/>
            <person name="Zhao P.X."/>
            <person name="Zhou P."/>
            <person name="Barbe V."/>
            <person name="Bardou P."/>
            <person name="Bechner M."/>
            <person name="Bellec A."/>
            <person name="Berger A."/>
            <person name="Berges H."/>
            <person name="Bidwell S."/>
            <person name="Bisseling T."/>
            <person name="Choisne N."/>
            <person name="Couloux A."/>
            <person name="Denny R."/>
            <person name="Deshpande S."/>
            <person name="Dai X."/>
            <person name="Doyle J.J."/>
            <person name="Dudez A.M."/>
            <person name="Farmer A.D."/>
            <person name="Fouteau S."/>
            <person name="Franken C."/>
            <person name="Gibelin C."/>
            <person name="Gish J."/>
            <person name="Goldstein S."/>
            <person name="Gonzalez A.J."/>
            <person name="Green P.J."/>
            <person name="Hallab A."/>
            <person name="Hartog M."/>
            <person name="Hua A."/>
            <person name="Humphray S.J."/>
            <person name="Jeong D.H."/>
            <person name="Jing Y."/>
            <person name="Jocker A."/>
            <person name="Kenton S.M."/>
            <person name="Kim D.J."/>
            <person name="Klee K."/>
            <person name="Lai H."/>
            <person name="Lang C."/>
            <person name="Lin S."/>
            <person name="Macmil S.L."/>
            <person name="Magdelenat G."/>
            <person name="Matthews L."/>
            <person name="McCorrison J."/>
            <person name="Monaghan E.L."/>
            <person name="Mun J.H."/>
            <person name="Najar F.Z."/>
            <person name="Nicholson C."/>
            <person name="Noirot C."/>
            <person name="O'Bleness M."/>
            <person name="Paule C.R."/>
            <person name="Poulain J."/>
            <person name="Prion F."/>
            <person name="Qin B."/>
            <person name="Qu C."/>
            <person name="Retzel E.F."/>
            <person name="Riddle C."/>
            <person name="Sallet E."/>
            <person name="Samain S."/>
            <person name="Samson N."/>
            <person name="Sanders I."/>
            <person name="Saurat O."/>
            <person name="Scarpelli C."/>
            <person name="Schiex T."/>
            <person name="Segurens B."/>
            <person name="Severin A.J."/>
            <person name="Sherrier D.J."/>
            <person name="Shi R."/>
            <person name="Sims S."/>
            <person name="Singer S.R."/>
            <person name="Sinharoy S."/>
            <person name="Sterck L."/>
            <person name="Viollet A."/>
            <person name="Wang B.B."/>
            <person name="Wang K."/>
            <person name="Wang M."/>
            <person name="Wang X."/>
            <person name="Warfsmann J."/>
            <person name="Weissenbach J."/>
            <person name="White D.D."/>
            <person name="White J.D."/>
            <person name="Wiley G.B."/>
            <person name="Wincker P."/>
            <person name="Xing Y."/>
            <person name="Yang L."/>
            <person name="Yao Z."/>
            <person name="Ying F."/>
            <person name="Zhai J."/>
            <person name="Zhou L."/>
            <person name="Zuber A."/>
            <person name="Denarie J."/>
            <person name="Dixon R.A."/>
            <person name="May G.D."/>
            <person name="Schwartz D.C."/>
            <person name="Rogers J."/>
            <person name="Quetier F."/>
            <person name="Town C.D."/>
            <person name="Roe B.A."/>
        </authorList>
    </citation>
    <scope>NUCLEOTIDE SEQUENCE [LARGE SCALE GENOMIC DNA]</scope>
    <source>
        <strain evidence="2">A17</strain>
        <strain evidence="3 4">cv. Jemalong A17</strain>
    </source>
</reference>
<dbReference type="EMBL" id="CM001223">
    <property type="protein sequence ID" value="KEH24363.1"/>
    <property type="molecule type" value="Genomic_DNA"/>
</dbReference>
<feature type="region of interest" description="Disordered" evidence="1">
    <location>
        <begin position="37"/>
        <end position="59"/>
    </location>
</feature>
<sequence>MGIENNVEMVGSMLESRRNENIVVNVVVELDNDGVSEAQEQMPPTTEHANYKQLKKATK</sequence>
<evidence type="ECO:0000313" key="2">
    <source>
        <dbReference type="EMBL" id="KEH24363.1"/>
    </source>
</evidence>
<dbReference type="HOGENOM" id="CLU_2964396_0_0_1"/>